<accession>A0AAF3F780</accession>
<dbReference type="AlphaFoldDB" id="A0AAF3F780"/>
<dbReference type="WBParaSite" id="MBELARI_LOCUS2489">
    <property type="protein sequence ID" value="MBELARI_LOCUS2489"/>
    <property type="gene ID" value="MBELARI_LOCUS2489"/>
</dbReference>
<evidence type="ECO:0000313" key="2">
    <source>
        <dbReference type="Proteomes" id="UP000887575"/>
    </source>
</evidence>
<evidence type="ECO:0000313" key="3">
    <source>
        <dbReference type="WBParaSite" id="MBELARI_LOCUS2489"/>
    </source>
</evidence>
<dbReference type="Proteomes" id="UP000887575">
    <property type="component" value="Unassembled WGS sequence"/>
</dbReference>
<keyword evidence="1" id="KW-0175">Coiled coil</keyword>
<name>A0AAF3F780_9BILA</name>
<protein>
    <submittedName>
        <fullName evidence="3">Uncharacterized protein</fullName>
    </submittedName>
</protein>
<reference evidence="3" key="1">
    <citation type="submission" date="2024-02" db="UniProtKB">
        <authorList>
            <consortium name="WormBaseParasite"/>
        </authorList>
    </citation>
    <scope>IDENTIFICATION</scope>
</reference>
<evidence type="ECO:0000256" key="1">
    <source>
        <dbReference type="SAM" id="Coils"/>
    </source>
</evidence>
<keyword evidence="2" id="KW-1185">Reference proteome</keyword>
<feature type="coiled-coil region" evidence="1">
    <location>
        <begin position="172"/>
        <end position="199"/>
    </location>
</feature>
<proteinExistence type="predicted"/>
<sequence length="217" mass="25040">MGSEQSALTQRETPNIILSTPIFPKTTPARNLNRSLFFNKFEGQRMVCPSCTEPDGDSLLAHLRICDEHFLMRHGRGYHQISAQELHRAILKEALCSHCIVEHSNCGQKTNLLTLAKLHESLLMPMKCTAILNRMDYETGSVIARATYERLVEQLKWVVDTDLESRDVDRHFDELGRSFNKLEASLKRFEEAKTQMVNEMTEIQMTTFYDDILTFKK</sequence>
<organism evidence="2 3">
    <name type="scientific">Mesorhabditis belari</name>
    <dbReference type="NCBI Taxonomy" id="2138241"/>
    <lineage>
        <taxon>Eukaryota</taxon>
        <taxon>Metazoa</taxon>
        <taxon>Ecdysozoa</taxon>
        <taxon>Nematoda</taxon>
        <taxon>Chromadorea</taxon>
        <taxon>Rhabditida</taxon>
        <taxon>Rhabditina</taxon>
        <taxon>Rhabditomorpha</taxon>
        <taxon>Rhabditoidea</taxon>
        <taxon>Rhabditidae</taxon>
        <taxon>Mesorhabditinae</taxon>
        <taxon>Mesorhabditis</taxon>
    </lineage>
</organism>